<gene>
    <name evidence="2" type="ORF">DEIPH_ctg020orf0013</name>
</gene>
<comment type="caution">
    <text evidence="2">The sequence shown here is derived from an EMBL/GenBank/DDBJ whole genome shotgun (WGS) entry which is preliminary data.</text>
</comment>
<dbReference type="PANTHER" id="PTHR42707">
    <property type="entry name" value="ACYL-COA DEHYDROGENASE"/>
    <property type="match status" value="1"/>
</dbReference>
<dbReference type="InterPro" id="IPR041504">
    <property type="entry name" value="AidB_N"/>
</dbReference>
<proteinExistence type="predicted"/>
<keyword evidence="3" id="KW-1185">Reference proteome</keyword>
<dbReference type="PANTHER" id="PTHR42707:SF2">
    <property type="entry name" value="ACD11 DEHYDROGENASE"/>
    <property type="match status" value="1"/>
</dbReference>
<dbReference type="InterPro" id="IPR052904">
    <property type="entry name" value="Acyl-CoA_dehydrogenase-like"/>
</dbReference>
<dbReference type="STRING" id="1476583.DEIPH_ctg020orf0013"/>
<dbReference type="eggNOG" id="COG1960">
    <property type="taxonomic scope" value="Bacteria"/>
</dbReference>
<organism evidence="2 3">
    <name type="scientific">Deinococcus phoenicis</name>
    <dbReference type="NCBI Taxonomy" id="1476583"/>
    <lineage>
        <taxon>Bacteria</taxon>
        <taxon>Thermotogati</taxon>
        <taxon>Deinococcota</taxon>
        <taxon>Deinococci</taxon>
        <taxon>Deinococcales</taxon>
        <taxon>Deinococcaceae</taxon>
        <taxon>Deinococcus</taxon>
    </lineage>
</organism>
<evidence type="ECO:0000313" key="3">
    <source>
        <dbReference type="Proteomes" id="UP000020492"/>
    </source>
</evidence>
<dbReference type="RefSeq" id="WP_051517207.1">
    <property type="nucleotide sequence ID" value="NZ_JHAC01000020.1"/>
</dbReference>
<dbReference type="EMBL" id="JHAC01000020">
    <property type="protein sequence ID" value="EYB68578.1"/>
    <property type="molecule type" value="Genomic_DNA"/>
</dbReference>
<dbReference type="InterPro" id="IPR009100">
    <property type="entry name" value="AcylCoA_DH/oxidase_NM_dom_sf"/>
</dbReference>
<dbReference type="SUPFAM" id="SSF56645">
    <property type="entry name" value="Acyl-CoA dehydrogenase NM domain-like"/>
    <property type="match status" value="1"/>
</dbReference>
<accession>A0A016QRB2</accession>
<dbReference type="PATRIC" id="fig|1476583.3.peg.1321"/>
<feature type="domain" description="Adaptive response protein AidB N-terminal" evidence="1">
    <location>
        <begin position="35"/>
        <end position="145"/>
    </location>
</feature>
<dbReference type="GO" id="GO:0003995">
    <property type="term" value="F:acyl-CoA dehydrogenase activity"/>
    <property type="evidence" value="ECO:0007669"/>
    <property type="project" value="TreeGrafter"/>
</dbReference>
<name>A0A016QRB2_9DEIO</name>
<sequence>MTTSRSYDRFLAPRLEARVPGFGRYRADLADFRTWVRTEVDAQANATDRDAPPRLETYDREGQVVNRVILNPCYEAQHREVYRRGIIGRPYLGGAPHLLSFGMGYLLSQADISLHCPVTLTGAVAYVLGHHAPASLRERYLPNVTRMDGHARTGGTWATELHGGSDVGATTTEARPLGTQYALHGLKWFTSNANSGLAVATARPVRLPARRVWACIWCPATWKKARSTTTGCAA</sequence>
<evidence type="ECO:0000259" key="1">
    <source>
        <dbReference type="Pfam" id="PF18158"/>
    </source>
</evidence>
<dbReference type="Pfam" id="PF18158">
    <property type="entry name" value="AidB_N"/>
    <property type="match status" value="1"/>
</dbReference>
<protein>
    <recommendedName>
        <fullName evidence="1">Adaptive response protein AidB N-terminal domain-containing protein</fullName>
    </recommendedName>
</protein>
<reference evidence="2 3" key="1">
    <citation type="submission" date="2014-03" db="EMBL/GenBank/DDBJ databases">
        <title>Draft genome sequence of Deinococcus phoenicis 1P10ME.</title>
        <authorList>
            <person name="Stepanov V.G."/>
            <person name="Vaishampayan P."/>
            <person name="Venkateswaran K."/>
            <person name="Fox G.E."/>
        </authorList>
    </citation>
    <scope>NUCLEOTIDE SEQUENCE [LARGE SCALE GENOMIC DNA]</scope>
    <source>
        <strain evidence="2 3">1P10ME</strain>
    </source>
</reference>
<dbReference type="Proteomes" id="UP000020492">
    <property type="component" value="Unassembled WGS sequence"/>
</dbReference>
<dbReference type="AlphaFoldDB" id="A0A016QRB2"/>
<evidence type="ECO:0000313" key="2">
    <source>
        <dbReference type="EMBL" id="EYB68578.1"/>
    </source>
</evidence>
<dbReference type="Gene3D" id="2.40.110.20">
    <property type="match status" value="1"/>
</dbReference>
<dbReference type="OrthoDB" id="9771038at2"/>